<dbReference type="PANTHER" id="PTHR47027">
    <property type="entry name" value="REVERSE TRANSCRIPTASE DOMAIN-CONTAINING PROTEIN"/>
    <property type="match status" value="1"/>
</dbReference>
<reference evidence="1 2" key="1">
    <citation type="journal article" date="2022" name="Allergy">
        <title>Genome assembly and annotation of Periplaneta americana reveal a comprehensive cockroach allergen profile.</title>
        <authorList>
            <person name="Wang L."/>
            <person name="Xiong Q."/>
            <person name="Saelim N."/>
            <person name="Wang L."/>
            <person name="Nong W."/>
            <person name="Wan A.T."/>
            <person name="Shi M."/>
            <person name="Liu X."/>
            <person name="Cao Q."/>
            <person name="Hui J.H.L."/>
            <person name="Sookrung N."/>
            <person name="Leung T.F."/>
            <person name="Tungtrongchitr A."/>
            <person name="Tsui S.K.W."/>
        </authorList>
    </citation>
    <scope>NUCLEOTIDE SEQUENCE [LARGE SCALE GENOMIC DNA]</scope>
    <source>
        <strain evidence="1">PWHHKU_190912</strain>
    </source>
</reference>
<accession>A0ABQ8SCG4</accession>
<organism evidence="1 2">
    <name type="scientific">Periplaneta americana</name>
    <name type="common">American cockroach</name>
    <name type="synonym">Blatta americana</name>
    <dbReference type="NCBI Taxonomy" id="6978"/>
    <lineage>
        <taxon>Eukaryota</taxon>
        <taxon>Metazoa</taxon>
        <taxon>Ecdysozoa</taxon>
        <taxon>Arthropoda</taxon>
        <taxon>Hexapoda</taxon>
        <taxon>Insecta</taxon>
        <taxon>Pterygota</taxon>
        <taxon>Neoptera</taxon>
        <taxon>Polyneoptera</taxon>
        <taxon>Dictyoptera</taxon>
        <taxon>Blattodea</taxon>
        <taxon>Blattoidea</taxon>
        <taxon>Blattidae</taxon>
        <taxon>Blattinae</taxon>
        <taxon>Periplaneta</taxon>
    </lineage>
</organism>
<gene>
    <name evidence="1" type="ORF">ANN_19997</name>
</gene>
<keyword evidence="2" id="KW-1185">Reference proteome</keyword>
<name>A0ABQ8SCG4_PERAM</name>
<dbReference type="Proteomes" id="UP001148838">
    <property type="component" value="Unassembled WGS sequence"/>
</dbReference>
<dbReference type="PANTHER" id="PTHR47027:SF20">
    <property type="entry name" value="REVERSE TRANSCRIPTASE-LIKE PROTEIN WITH RNA-DIRECTED DNA POLYMERASE DOMAIN"/>
    <property type="match status" value="1"/>
</dbReference>
<comment type="caution">
    <text evidence="1">The sequence shown here is derived from an EMBL/GenBank/DDBJ whole genome shotgun (WGS) entry which is preliminary data.</text>
</comment>
<evidence type="ECO:0000313" key="2">
    <source>
        <dbReference type="Proteomes" id="UP001148838"/>
    </source>
</evidence>
<dbReference type="EMBL" id="JAJSOF020000031">
    <property type="protein sequence ID" value="KAJ4431400.1"/>
    <property type="molecule type" value="Genomic_DNA"/>
</dbReference>
<evidence type="ECO:0000313" key="1">
    <source>
        <dbReference type="EMBL" id="KAJ4431400.1"/>
    </source>
</evidence>
<proteinExistence type="predicted"/>
<protein>
    <submittedName>
        <fullName evidence="1">Uncharacterized protein</fullName>
    </submittedName>
</protein>
<sequence>MPKWLQLKMGQTLPSIRRAAEKVRITSNTSYTAVDQREEDLNCQLMECDYRNKYKNRLLESTYKLLLTQRLECVARGNACCSQEEAKFPVLLASELNVDVSAVKNLNVRIYKTVILPVVLYGYETWTLTLREEQRLRVFENKVLRKIFGVKRDEVTGEWRKLHNAELHGLYSSPDIIRNIKSRRLRWSGHVACMGESRNAYRVIAGKLEEKRPLGRSRLRWEDNVKMDLREVGYDDRDWINLARIGTDAGLI</sequence>